<dbReference type="Proteomes" id="UP000659630">
    <property type="component" value="Unassembled WGS sequence"/>
</dbReference>
<protein>
    <submittedName>
        <fullName evidence="1">Uncharacterized protein</fullName>
    </submittedName>
</protein>
<proteinExistence type="predicted"/>
<organism evidence="1 2">
    <name type="scientific">Anaerofilum hominis</name>
    <dbReference type="NCBI Taxonomy" id="2763016"/>
    <lineage>
        <taxon>Bacteria</taxon>
        <taxon>Bacillati</taxon>
        <taxon>Bacillota</taxon>
        <taxon>Clostridia</taxon>
        <taxon>Eubacteriales</taxon>
        <taxon>Oscillospiraceae</taxon>
        <taxon>Anaerofilum</taxon>
    </lineage>
</organism>
<comment type="caution">
    <text evidence="1">The sequence shown here is derived from an EMBL/GenBank/DDBJ whole genome shotgun (WGS) entry which is preliminary data.</text>
</comment>
<dbReference type="RefSeq" id="WP_186886280.1">
    <property type="nucleotide sequence ID" value="NZ_JACONZ010000001.1"/>
</dbReference>
<evidence type="ECO:0000313" key="1">
    <source>
        <dbReference type="EMBL" id="MBC5579899.1"/>
    </source>
</evidence>
<sequence>MINRIPGGVCIDADGMYIPEGVELTEEQYEYCLKEMDELRKWEEEYGETSKD</sequence>
<accession>A0A923I680</accession>
<keyword evidence="2" id="KW-1185">Reference proteome</keyword>
<reference evidence="1" key="1">
    <citation type="submission" date="2020-08" db="EMBL/GenBank/DDBJ databases">
        <title>Genome public.</title>
        <authorList>
            <person name="Liu C."/>
            <person name="Sun Q."/>
        </authorList>
    </citation>
    <scope>NUCLEOTIDE SEQUENCE</scope>
    <source>
        <strain evidence="1">BX8</strain>
    </source>
</reference>
<dbReference type="AlphaFoldDB" id="A0A923I680"/>
<name>A0A923I680_9FIRM</name>
<evidence type="ECO:0000313" key="2">
    <source>
        <dbReference type="Proteomes" id="UP000659630"/>
    </source>
</evidence>
<gene>
    <name evidence="1" type="ORF">H8S23_00060</name>
</gene>
<dbReference type="EMBL" id="JACONZ010000001">
    <property type="protein sequence ID" value="MBC5579899.1"/>
    <property type="molecule type" value="Genomic_DNA"/>
</dbReference>